<dbReference type="GO" id="GO:0004829">
    <property type="term" value="F:threonine-tRNA ligase activity"/>
    <property type="evidence" value="ECO:0007669"/>
    <property type="project" value="UniProtKB-UniRule"/>
</dbReference>
<evidence type="ECO:0000259" key="14">
    <source>
        <dbReference type="PROSITE" id="PS50862"/>
    </source>
</evidence>
<dbReference type="FunFam" id="3.30.980.10:FF:000005">
    <property type="entry name" value="Threonyl-tRNA synthetase, mitochondrial"/>
    <property type="match status" value="1"/>
</dbReference>
<evidence type="ECO:0000259" key="15">
    <source>
        <dbReference type="PROSITE" id="PS51880"/>
    </source>
</evidence>
<dbReference type="eggNOG" id="COG0441">
    <property type="taxonomic scope" value="Bacteria"/>
</dbReference>
<keyword evidence="6 13" id="KW-0547">Nucleotide-binding</keyword>
<dbReference type="Gene3D" id="3.40.50.800">
    <property type="entry name" value="Anticodon-binding domain"/>
    <property type="match status" value="1"/>
</dbReference>
<dbReference type="Pfam" id="PF02824">
    <property type="entry name" value="TGS"/>
    <property type="match status" value="1"/>
</dbReference>
<dbReference type="CDD" id="cd00771">
    <property type="entry name" value="ThrRS_core"/>
    <property type="match status" value="1"/>
</dbReference>
<evidence type="ECO:0000256" key="2">
    <source>
        <dbReference type="ARBA" id="ARBA00022490"/>
    </source>
</evidence>
<evidence type="ECO:0000256" key="3">
    <source>
        <dbReference type="ARBA" id="ARBA00022555"/>
    </source>
</evidence>
<keyword evidence="7 13" id="KW-0862">Zinc</keyword>
<dbReference type="InterPro" id="IPR012947">
    <property type="entry name" value="tRNA_SAD"/>
</dbReference>
<dbReference type="GO" id="GO:0046872">
    <property type="term" value="F:metal ion binding"/>
    <property type="evidence" value="ECO:0007669"/>
    <property type="project" value="UniProtKB-KW"/>
</dbReference>
<dbReference type="NCBIfam" id="TIGR00418">
    <property type="entry name" value="thrS"/>
    <property type="match status" value="1"/>
</dbReference>
<keyword evidence="10 13" id="KW-0648">Protein biosynthesis</keyword>
<dbReference type="InterPro" id="IPR002320">
    <property type="entry name" value="Thr-tRNA-ligase_IIa"/>
</dbReference>
<evidence type="ECO:0000256" key="1">
    <source>
        <dbReference type="ARBA" id="ARBA00008226"/>
    </source>
</evidence>
<dbReference type="STRING" id="290317.Cpha266_2501"/>
<dbReference type="GO" id="GO:0005524">
    <property type="term" value="F:ATP binding"/>
    <property type="evidence" value="ECO:0007669"/>
    <property type="project" value="UniProtKB-UniRule"/>
</dbReference>
<dbReference type="PANTHER" id="PTHR11451:SF44">
    <property type="entry name" value="THREONINE--TRNA LIGASE, CHLOROPLASTIC_MITOCHONDRIAL 2"/>
    <property type="match status" value="1"/>
</dbReference>
<dbReference type="GO" id="GO:0006435">
    <property type="term" value="P:threonyl-tRNA aminoacylation"/>
    <property type="evidence" value="ECO:0007669"/>
    <property type="project" value="UniProtKB-UniRule"/>
</dbReference>
<keyword evidence="9 13" id="KW-0694">RNA-binding</keyword>
<keyword evidence="3 13" id="KW-0820">tRNA-binding</keyword>
<dbReference type="PANTHER" id="PTHR11451">
    <property type="entry name" value="THREONINE-TRNA LIGASE"/>
    <property type="match status" value="1"/>
</dbReference>
<dbReference type="SUPFAM" id="SSF55186">
    <property type="entry name" value="ThrRS/AlaRS common domain"/>
    <property type="match status" value="1"/>
</dbReference>
<comment type="catalytic activity">
    <reaction evidence="12 13">
        <text>tRNA(Thr) + L-threonine + ATP = L-threonyl-tRNA(Thr) + AMP + diphosphate + H(+)</text>
        <dbReference type="Rhea" id="RHEA:24624"/>
        <dbReference type="Rhea" id="RHEA-COMP:9670"/>
        <dbReference type="Rhea" id="RHEA-COMP:9704"/>
        <dbReference type="ChEBI" id="CHEBI:15378"/>
        <dbReference type="ChEBI" id="CHEBI:30616"/>
        <dbReference type="ChEBI" id="CHEBI:33019"/>
        <dbReference type="ChEBI" id="CHEBI:57926"/>
        <dbReference type="ChEBI" id="CHEBI:78442"/>
        <dbReference type="ChEBI" id="CHEBI:78534"/>
        <dbReference type="ChEBI" id="CHEBI:456215"/>
        <dbReference type="EC" id="6.1.1.3"/>
    </reaction>
</comment>
<dbReference type="InterPro" id="IPR047246">
    <property type="entry name" value="ThrRS_anticodon"/>
</dbReference>
<dbReference type="GO" id="GO:0016787">
    <property type="term" value="F:hydrolase activity"/>
    <property type="evidence" value="ECO:0007669"/>
    <property type="project" value="UniProtKB-KW"/>
</dbReference>
<sequence>MQPLLRQRIETTSYKMSDNQEQKAFIAITLPDGSIRSFPYGSTGLDIALSIGRKLAQDALAITFEGKALELDTPLTESGHMEILTFDSPEGKEIFWHSSSHLMAQAIEELFAGTRFGAGPAIEQGFYYDIASDHRFREEDLRAIELRMIEISKRESQINRREMSREEAIEFFKTVRNDPYKVEILEDTLKNTPVVSLYEQENFTDLCSGPHLHSTSKIKAVQLTNISTSYWRGDSSRESMQRIYGITFPSEKLLKEHTARVEEAKRRDHRKLGAELELFMLSPEIGSGLPVWLPKGAIIRNELETFLKEEQRKRGYLPVYTPHIGNIELYKRSGHYPYYSDSQFPPLTYHDENGKQEQYLLKPMNCPHHHLIYNVKLRSYRDLPIRLAEFGTVYRHEQSGELNGLVRARGFTQDDSHIYCRPDQLVDEICNAIDLTQHVFATLGFSDVQTRLSMHDPLNQEKYGGTPEVWEQAEKDVTEAANRMGINYVIGIGEASFYGPKIDFIVRDAIGRKWQLGTVQVDYVMPERFDLSYIGSDSQKHRPIVIHRAPFGSMERFIGVLIEHTAGNFPLWLAPVQAIIMPLGEEIHAYAKSIHEKLLHSGIRAELDLRNEKIGKKIREAEIGKLPYMIIIGQKELESGQLSLRRHRTGDEGLFTTDSLIDKLKKEIAAKTLIL</sequence>
<dbReference type="SUPFAM" id="SSF55681">
    <property type="entry name" value="Class II aaRS and biotin synthetases"/>
    <property type="match status" value="1"/>
</dbReference>
<reference evidence="16 17" key="1">
    <citation type="submission" date="2006-12" db="EMBL/GenBank/DDBJ databases">
        <title>Complete sequence of Chlorobium phaeobacteroides DSM 266.</title>
        <authorList>
            <consortium name="US DOE Joint Genome Institute"/>
            <person name="Copeland A."/>
            <person name="Lucas S."/>
            <person name="Lapidus A."/>
            <person name="Barry K."/>
            <person name="Detter J.C."/>
            <person name="Glavina del Rio T."/>
            <person name="Hammon N."/>
            <person name="Israni S."/>
            <person name="Pitluck S."/>
            <person name="Goltsman E."/>
            <person name="Schmutz J."/>
            <person name="Larimer F."/>
            <person name="Land M."/>
            <person name="Hauser L."/>
            <person name="Mikhailova N."/>
            <person name="Li T."/>
            <person name="Overmann J."/>
            <person name="Bryant D.A."/>
            <person name="Richardson P."/>
        </authorList>
    </citation>
    <scope>NUCLEOTIDE SEQUENCE [LARGE SCALE GENOMIC DNA]</scope>
    <source>
        <strain evidence="16 17">DSM 266</strain>
    </source>
</reference>
<dbReference type="InterPro" id="IPR033728">
    <property type="entry name" value="ThrRS_core"/>
</dbReference>
<evidence type="ECO:0000256" key="13">
    <source>
        <dbReference type="HAMAP-Rule" id="MF_00184"/>
    </source>
</evidence>
<feature type="domain" description="Aminoacyl-transfer RNA synthetases class-II family profile" evidence="14">
    <location>
        <begin position="294"/>
        <end position="570"/>
    </location>
</feature>
<evidence type="ECO:0000256" key="11">
    <source>
        <dbReference type="ARBA" id="ARBA00023146"/>
    </source>
</evidence>
<dbReference type="SUPFAM" id="SSF81271">
    <property type="entry name" value="TGS-like"/>
    <property type="match status" value="1"/>
</dbReference>
<dbReference type="InterPro" id="IPR036621">
    <property type="entry name" value="Anticodon-bd_dom_sf"/>
</dbReference>
<proteinExistence type="inferred from homology"/>
<keyword evidence="8 13" id="KW-0067">ATP-binding</keyword>
<dbReference type="InterPro" id="IPR002314">
    <property type="entry name" value="aa-tRNA-synt_IIb"/>
</dbReference>
<dbReference type="HOGENOM" id="CLU_008554_0_1_10"/>
<evidence type="ECO:0000256" key="9">
    <source>
        <dbReference type="ARBA" id="ARBA00022884"/>
    </source>
</evidence>
<dbReference type="EMBL" id="CP000492">
    <property type="protein sequence ID" value="ABL66489.1"/>
    <property type="molecule type" value="Genomic_DNA"/>
</dbReference>
<dbReference type="CDD" id="cd00860">
    <property type="entry name" value="ThrRS_anticodon"/>
    <property type="match status" value="1"/>
</dbReference>
<dbReference type="Gene3D" id="3.10.20.30">
    <property type="match status" value="1"/>
</dbReference>
<comment type="subunit">
    <text evidence="13">Homodimer.</text>
</comment>
<evidence type="ECO:0000256" key="6">
    <source>
        <dbReference type="ARBA" id="ARBA00022741"/>
    </source>
</evidence>
<dbReference type="KEGG" id="cph:Cpha266_2501"/>
<dbReference type="HAMAP" id="MF_00184">
    <property type="entry name" value="Thr_tRNA_synth"/>
    <property type="match status" value="1"/>
</dbReference>
<keyword evidence="4 13" id="KW-0436">Ligase</keyword>
<dbReference type="AlphaFoldDB" id="A1BJB2"/>
<keyword evidence="2 13" id="KW-0963">Cytoplasm</keyword>
<keyword evidence="16" id="KW-0378">Hydrolase</keyword>
<dbReference type="EC" id="6.1.1.3" evidence="13"/>
<dbReference type="FunFam" id="3.30.930.10:FF:000002">
    <property type="entry name" value="Threonine--tRNA ligase"/>
    <property type="match status" value="1"/>
</dbReference>
<dbReference type="FunFam" id="3.40.50.800:FF:000001">
    <property type="entry name" value="Threonine--tRNA ligase"/>
    <property type="match status" value="1"/>
</dbReference>
<dbReference type="SUPFAM" id="SSF52954">
    <property type="entry name" value="Class II aaRS ABD-related"/>
    <property type="match status" value="1"/>
</dbReference>
<evidence type="ECO:0000313" key="17">
    <source>
        <dbReference type="Proteomes" id="UP000008701"/>
    </source>
</evidence>
<dbReference type="Proteomes" id="UP000008701">
    <property type="component" value="Chromosome"/>
</dbReference>
<evidence type="ECO:0000256" key="12">
    <source>
        <dbReference type="ARBA" id="ARBA00049515"/>
    </source>
</evidence>
<accession>A1BJB2</accession>
<comment type="caution">
    <text evidence="13">Lacks conserved residue(s) required for the propagation of feature annotation.</text>
</comment>
<dbReference type="InterPro" id="IPR018163">
    <property type="entry name" value="Thr/Ala-tRNA-synth_IIc_edit"/>
</dbReference>
<feature type="binding site" evidence="13">
    <location>
        <position position="366"/>
    </location>
    <ligand>
        <name>Zn(2+)</name>
        <dbReference type="ChEBI" id="CHEBI:29105"/>
        <note>catalytic</note>
    </ligand>
</feature>
<evidence type="ECO:0000256" key="4">
    <source>
        <dbReference type="ARBA" id="ARBA00022598"/>
    </source>
</evidence>
<dbReference type="Gene3D" id="3.30.54.20">
    <property type="match status" value="1"/>
</dbReference>
<dbReference type="InterPro" id="IPR012676">
    <property type="entry name" value="TGS-like"/>
</dbReference>
<dbReference type="InterPro" id="IPR004095">
    <property type="entry name" value="TGS"/>
</dbReference>
<feature type="binding site" evidence="13">
    <location>
        <position position="547"/>
    </location>
    <ligand>
        <name>Zn(2+)</name>
        <dbReference type="ChEBI" id="CHEBI:29105"/>
        <note>catalytic</note>
    </ligand>
</feature>
<dbReference type="PRINTS" id="PR01047">
    <property type="entry name" value="TRNASYNTHTHR"/>
</dbReference>
<dbReference type="PROSITE" id="PS51880">
    <property type="entry name" value="TGS"/>
    <property type="match status" value="1"/>
</dbReference>
<evidence type="ECO:0000256" key="5">
    <source>
        <dbReference type="ARBA" id="ARBA00022723"/>
    </source>
</evidence>
<dbReference type="Gene3D" id="3.30.980.10">
    <property type="entry name" value="Threonyl-trna Synthetase, Chain A, domain 2"/>
    <property type="match status" value="1"/>
</dbReference>
<dbReference type="CDD" id="cd01667">
    <property type="entry name" value="TGS_ThrRS"/>
    <property type="match status" value="1"/>
</dbReference>
<keyword evidence="17" id="KW-1185">Reference proteome</keyword>
<dbReference type="Pfam" id="PF03129">
    <property type="entry name" value="HGTP_anticodon"/>
    <property type="match status" value="1"/>
</dbReference>
<organism evidence="16 17">
    <name type="scientific">Chlorobium phaeobacteroides (strain DSM 266 / SMG 266 / 2430)</name>
    <dbReference type="NCBI Taxonomy" id="290317"/>
    <lineage>
        <taxon>Bacteria</taxon>
        <taxon>Pseudomonadati</taxon>
        <taxon>Chlorobiota</taxon>
        <taxon>Chlorobiia</taxon>
        <taxon>Chlorobiales</taxon>
        <taxon>Chlorobiaceae</taxon>
        <taxon>Chlorobium/Pelodictyon group</taxon>
        <taxon>Chlorobium</taxon>
    </lineage>
</organism>
<dbReference type="PROSITE" id="PS50862">
    <property type="entry name" value="AA_TRNA_LIGASE_II"/>
    <property type="match status" value="1"/>
</dbReference>
<evidence type="ECO:0000313" key="16">
    <source>
        <dbReference type="EMBL" id="ABL66489.1"/>
    </source>
</evidence>
<dbReference type="InterPro" id="IPR006195">
    <property type="entry name" value="aa-tRNA-synth_II"/>
</dbReference>
<dbReference type="SMART" id="SM00863">
    <property type="entry name" value="tRNA_SAD"/>
    <property type="match status" value="1"/>
</dbReference>
<dbReference type="GO" id="GO:0000049">
    <property type="term" value="F:tRNA binding"/>
    <property type="evidence" value="ECO:0007669"/>
    <property type="project" value="UniProtKB-KW"/>
</dbReference>
<feature type="domain" description="TGS" evidence="15">
    <location>
        <begin position="20"/>
        <end position="85"/>
    </location>
</feature>
<protein>
    <recommendedName>
        <fullName evidence="13">Threonine--tRNA ligase</fullName>
        <ecNumber evidence="13">6.1.1.3</ecNumber>
    </recommendedName>
    <alternativeName>
        <fullName evidence="13">Threonyl-tRNA synthetase</fullName>
        <shortName evidence="13">ThrRS</shortName>
    </alternativeName>
</protein>
<dbReference type="Pfam" id="PF07973">
    <property type="entry name" value="tRNA_SAD"/>
    <property type="match status" value="1"/>
</dbReference>
<comment type="subcellular location">
    <subcellularLocation>
        <location evidence="13">Cytoplasm</location>
    </subcellularLocation>
</comment>
<evidence type="ECO:0000256" key="10">
    <source>
        <dbReference type="ARBA" id="ARBA00022917"/>
    </source>
</evidence>
<evidence type="ECO:0000256" key="8">
    <source>
        <dbReference type="ARBA" id="ARBA00022840"/>
    </source>
</evidence>
<gene>
    <name evidence="13" type="primary">thrS</name>
    <name evidence="16" type="ordered locus">Cpha266_2501</name>
</gene>
<dbReference type="InterPro" id="IPR004154">
    <property type="entry name" value="Anticodon-bd"/>
</dbReference>
<keyword evidence="5 13" id="KW-0479">Metal-binding</keyword>
<dbReference type="InterPro" id="IPR045864">
    <property type="entry name" value="aa-tRNA-synth_II/BPL/LPL"/>
</dbReference>
<dbReference type="Pfam" id="PF00587">
    <property type="entry name" value="tRNA-synt_2b"/>
    <property type="match status" value="1"/>
</dbReference>
<comment type="cofactor">
    <cofactor evidence="13">
        <name>Zn(2+)</name>
        <dbReference type="ChEBI" id="CHEBI:29105"/>
    </cofactor>
    <text evidence="13">Binds 1 zinc ion per subunit.</text>
</comment>
<dbReference type="Gene3D" id="3.30.930.10">
    <property type="entry name" value="Bira Bifunctional Protein, Domain 2"/>
    <property type="match status" value="1"/>
</dbReference>
<keyword evidence="11 13" id="KW-0030">Aminoacyl-tRNA synthetase</keyword>
<name>A1BJB2_CHLPD</name>
<dbReference type="InterPro" id="IPR012675">
    <property type="entry name" value="Beta-grasp_dom_sf"/>
</dbReference>
<dbReference type="GO" id="GO:0005737">
    <property type="term" value="C:cytoplasm"/>
    <property type="evidence" value="ECO:0007669"/>
    <property type="project" value="UniProtKB-SubCell"/>
</dbReference>
<evidence type="ECO:0000256" key="7">
    <source>
        <dbReference type="ARBA" id="ARBA00022833"/>
    </source>
</evidence>
<comment type="similarity">
    <text evidence="1 13">Belongs to the class-II aminoacyl-tRNA synthetase family.</text>
</comment>
<feature type="binding site" evidence="13">
    <location>
        <position position="417"/>
    </location>
    <ligand>
        <name>Zn(2+)</name>
        <dbReference type="ChEBI" id="CHEBI:29105"/>
        <note>catalytic</note>
    </ligand>
</feature>